<organism evidence="2 3">
    <name type="scientific">Quercus lobata</name>
    <name type="common">Valley oak</name>
    <dbReference type="NCBI Taxonomy" id="97700"/>
    <lineage>
        <taxon>Eukaryota</taxon>
        <taxon>Viridiplantae</taxon>
        <taxon>Streptophyta</taxon>
        <taxon>Embryophyta</taxon>
        <taxon>Tracheophyta</taxon>
        <taxon>Spermatophyta</taxon>
        <taxon>Magnoliopsida</taxon>
        <taxon>eudicotyledons</taxon>
        <taxon>Gunneridae</taxon>
        <taxon>Pentapetalae</taxon>
        <taxon>rosids</taxon>
        <taxon>fabids</taxon>
        <taxon>Fagales</taxon>
        <taxon>Fagaceae</taxon>
        <taxon>Quercus</taxon>
    </lineage>
</organism>
<dbReference type="Gramene" id="QL07p032796:mrna">
    <property type="protein sequence ID" value="QL07p032796:mrna"/>
    <property type="gene ID" value="QL07p032796"/>
</dbReference>
<feature type="region of interest" description="Disordered" evidence="1">
    <location>
        <begin position="111"/>
        <end position="156"/>
    </location>
</feature>
<dbReference type="PANTHER" id="PTHR33257">
    <property type="entry name" value="OS05G0165500 PROTEIN"/>
    <property type="match status" value="1"/>
</dbReference>
<feature type="compositionally biased region" description="Low complexity" evidence="1">
    <location>
        <begin position="111"/>
        <end position="123"/>
    </location>
</feature>
<proteinExistence type="predicted"/>
<dbReference type="OMA" id="CAHRRAF"/>
<dbReference type="PANTHER" id="PTHR33257:SF58">
    <property type="entry name" value="REJ DOMAIN-CONTAINING PROTEIN"/>
    <property type="match status" value="1"/>
</dbReference>
<accession>A0A7N2M5U0</accession>
<reference evidence="2" key="2">
    <citation type="submission" date="2021-01" db="UniProtKB">
        <authorList>
            <consortium name="EnsemblPlants"/>
        </authorList>
    </citation>
    <scope>IDENTIFICATION</scope>
</reference>
<evidence type="ECO:0000313" key="2">
    <source>
        <dbReference type="EnsemblPlants" id="QL07p032796:mrna"/>
    </source>
</evidence>
<dbReference type="FunCoup" id="A0A7N2M5U0">
    <property type="interactions" value="25"/>
</dbReference>
<name>A0A7N2M5U0_QUELO</name>
<dbReference type="InParanoid" id="A0A7N2M5U0"/>
<reference evidence="2 3" key="1">
    <citation type="journal article" date="2016" name="G3 (Bethesda)">
        <title>First Draft Assembly and Annotation of the Genome of a California Endemic Oak Quercus lobata Nee (Fagaceae).</title>
        <authorList>
            <person name="Sork V.L."/>
            <person name="Fitz-Gibbon S.T."/>
            <person name="Puiu D."/>
            <person name="Crepeau M."/>
            <person name="Gugger P.F."/>
            <person name="Sherman R."/>
            <person name="Stevens K."/>
            <person name="Langley C.H."/>
            <person name="Pellegrini M."/>
            <person name="Salzberg S.L."/>
        </authorList>
    </citation>
    <scope>NUCLEOTIDE SEQUENCE [LARGE SCALE GENOMIC DNA]</scope>
    <source>
        <strain evidence="2 3">cv. SW786</strain>
    </source>
</reference>
<dbReference type="EnsemblPlants" id="QL07p032796:mrna">
    <property type="protein sequence ID" value="QL07p032796:mrna"/>
    <property type="gene ID" value="QL07p032796"/>
</dbReference>
<evidence type="ECO:0000256" key="1">
    <source>
        <dbReference type="SAM" id="MobiDB-lite"/>
    </source>
</evidence>
<dbReference type="AlphaFoldDB" id="A0A7N2M5U0"/>
<sequence>MYSGSPELHQKSLQIKQGDKFFSRLLSKESSMANPSLRVYYGGEPGAIPFLWESRPGTPKHTFCDSTLPPLTPPPSYYSNSNKNPIKKHSRSSLLQALFSKTSLKKINLSPLSSSFSSSRSSSMFAPISTPTRYHGRSRSSSFNSRGGDDQDDTLGSPTSTLCFGIGRVTLSSKVGNRSRNSIKNYSLAYATSPAIDGRQDEGMCVLFFLAFFEIVFSSFQMDVSQFI</sequence>
<protein>
    <submittedName>
        <fullName evidence="2">Uncharacterized protein</fullName>
    </submittedName>
</protein>
<dbReference type="Proteomes" id="UP000594261">
    <property type="component" value="Chromosome 7"/>
</dbReference>
<keyword evidence="3" id="KW-1185">Reference proteome</keyword>
<dbReference type="EMBL" id="LRBV02000007">
    <property type="status" value="NOT_ANNOTATED_CDS"/>
    <property type="molecule type" value="Genomic_DNA"/>
</dbReference>
<evidence type="ECO:0000313" key="3">
    <source>
        <dbReference type="Proteomes" id="UP000594261"/>
    </source>
</evidence>